<evidence type="ECO:0000313" key="3">
    <source>
        <dbReference type="EMBL" id="ECG8068667.1"/>
    </source>
</evidence>
<dbReference type="InterPro" id="IPR029058">
    <property type="entry name" value="AB_hydrolase_fold"/>
</dbReference>
<reference evidence="3" key="1">
    <citation type="submission" date="2019-07" db="EMBL/GenBank/DDBJ databases">
        <authorList>
            <consortium name="PulseNet: The National Subtyping Network for Foodborne Disease Surveillance"/>
            <person name="Tarr C.L."/>
            <person name="Trees E."/>
            <person name="Katz L.S."/>
            <person name="Carleton-Romer H.A."/>
            <person name="Stroika S."/>
            <person name="Kucerova Z."/>
            <person name="Roache K.F."/>
            <person name="Sabol A.L."/>
            <person name="Besser J."/>
            <person name="Gerner-Smidt P."/>
        </authorList>
    </citation>
    <scope>NUCLEOTIDE SEQUENCE</scope>
    <source>
        <strain evidence="3">PNUSAS081329</strain>
    </source>
</reference>
<comment type="caution">
    <text evidence="3">The sequence shown here is derived from an EMBL/GenBank/DDBJ whole genome shotgun (WGS) entry which is preliminary data.</text>
</comment>
<dbReference type="GO" id="GO:0004553">
    <property type="term" value="F:hydrolase activity, hydrolyzing O-glycosyl compounds"/>
    <property type="evidence" value="ECO:0007669"/>
    <property type="project" value="TreeGrafter"/>
</dbReference>
<evidence type="ECO:0000259" key="2">
    <source>
        <dbReference type="Pfam" id="PF12146"/>
    </source>
</evidence>
<dbReference type="AlphaFoldDB" id="A0A5Y3A4J8"/>
<dbReference type="PANTHER" id="PTHR16138:SF7">
    <property type="entry name" value="PALMITOYL-PROTEIN THIOESTERASE ABHD10, MITOCHONDRIAL"/>
    <property type="match status" value="1"/>
</dbReference>
<evidence type="ECO:0000256" key="1">
    <source>
        <dbReference type="ARBA" id="ARBA00022801"/>
    </source>
</evidence>
<dbReference type="InterPro" id="IPR052382">
    <property type="entry name" value="ABHD10_acyl-thioesterase"/>
</dbReference>
<proteinExistence type="predicted"/>
<dbReference type="Pfam" id="PF12146">
    <property type="entry name" value="Hydrolase_4"/>
    <property type="match status" value="1"/>
</dbReference>
<organism evidence="3">
    <name type="scientific">Salmonella enterica</name>
    <name type="common">Salmonella choleraesuis</name>
    <dbReference type="NCBI Taxonomy" id="28901"/>
    <lineage>
        <taxon>Bacteria</taxon>
        <taxon>Pseudomonadati</taxon>
        <taxon>Pseudomonadota</taxon>
        <taxon>Gammaproteobacteria</taxon>
        <taxon>Enterobacterales</taxon>
        <taxon>Enterobacteriaceae</taxon>
        <taxon>Salmonella</taxon>
    </lineage>
</organism>
<dbReference type="PANTHER" id="PTHR16138">
    <property type="entry name" value="MYCOPHENOLIC ACID ACYL-GLUCURONIDE ESTERASE, MITOCHONDRIAL"/>
    <property type="match status" value="1"/>
</dbReference>
<protein>
    <submittedName>
        <fullName evidence="3">Alpha/beta hydrolase</fullName>
    </submittedName>
</protein>
<dbReference type="EMBL" id="AAIPPN010000021">
    <property type="protein sequence ID" value="ECG8068667.1"/>
    <property type="molecule type" value="Genomic_DNA"/>
</dbReference>
<accession>A0A5Y3A4J8</accession>
<dbReference type="Gene3D" id="3.40.50.1820">
    <property type="entry name" value="alpha/beta hydrolase"/>
    <property type="match status" value="1"/>
</dbReference>
<feature type="domain" description="Serine aminopeptidase S33" evidence="2">
    <location>
        <begin position="47"/>
        <end position="123"/>
    </location>
</feature>
<name>A0A5Y3A4J8_SALER</name>
<dbReference type="InterPro" id="IPR022742">
    <property type="entry name" value="Hydrolase_4"/>
</dbReference>
<dbReference type="SUPFAM" id="SSF53474">
    <property type="entry name" value="alpha/beta-Hydrolases"/>
    <property type="match status" value="1"/>
</dbReference>
<gene>
    <name evidence="3" type="ORF">FNG02_24900</name>
</gene>
<keyword evidence="1 3" id="KW-0378">Hydrolase</keyword>
<sequence>MTKTRFTFTNNEGHELCALLEEPVGEIKAYSLFAHCFTCGKDLRSASRITRQLLAQGIAVLRFDFTGLGNSEGDFSNTNFSSNLSDLRSAIDMLRLKYQAPALLIGHSLGGTAILAIAGEVPEARVVTTIGSPGELSRLTRLFEDDIKHIETNGSFPVSLAGRQFTIKKQMLDDLKRHNVADKIFMMQKPLLIFHAPQDDTVSIDQAEKIYAAAKHPKSFISLDDADHLLSKPADADYVGSCIASWAFRYL</sequence>